<protein>
    <submittedName>
        <fullName evidence="1">Uncharacterized protein</fullName>
    </submittedName>
</protein>
<keyword evidence="2" id="KW-1185">Reference proteome</keyword>
<proteinExistence type="predicted"/>
<reference evidence="1 2" key="1">
    <citation type="journal article" date="2023" name="Microbiol. Spectr.">
        <title>Symbiosis of Carpenter Bees with Uncharacterized Lactic Acid Bacteria Showing NAD Auxotrophy.</title>
        <authorList>
            <person name="Kawasaki S."/>
            <person name="Ozawa K."/>
            <person name="Mori T."/>
            <person name="Yamamoto A."/>
            <person name="Ito M."/>
            <person name="Ohkuma M."/>
            <person name="Sakamoto M."/>
            <person name="Matsutani M."/>
        </authorList>
    </citation>
    <scope>NUCLEOTIDE SEQUENCE [LARGE SCALE GENOMIC DNA]</scope>
    <source>
        <strain evidence="1 2">Kim37-2</strain>
    </source>
</reference>
<organism evidence="1 2">
    <name type="scientific">Bombiscardovia nodaiensis</name>
    <dbReference type="NCBI Taxonomy" id="2932181"/>
    <lineage>
        <taxon>Bacteria</taxon>
        <taxon>Bacillati</taxon>
        <taxon>Actinomycetota</taxon>
        <taxon>Actinomycetes</taxon>
        <taxon>Bifidobacteriales</taxon>
        <taxon>Bifidobacteriaceae</taxon>
        <taxon>Bombiscardovia</taxon>
    </lineage>
</organism>
<sequence>MKWSKRTWAVLALLCVVCGYVVYAGYARWRDDPQQHLTQVVFPASFAVSKDNDSAQAAAKRFADQPRYFMSAKVNENGDIVTTMTQDQLEIHINDNKQKIDRDRRSFLKDNPDYRYEYDAKTRTFSFYVNKNLSTNSTMGAMGQIPYLYGTNYYLEGGKGDWVYQTVLYNCHTNQEMARGTSDKKWTFKFEELGD</sequence>
<accession>A0ABM8B9T5</accession>
<name>A0ABM8B9T5_9BIFI</name>
<evidence type="ECO:0000313" key="2">
    <source>
        <dbReference type="Proteomes" id="UP001321766"/>
    </source>
</evidence>
<evidence type="ECO:0000313" key="1">
    <source>
        <dbReference type="EMBL" id="BDR53659.1"/>
    </source>
</evidence>
<dbReference type="EMBL" id="AP026798">
    <property type="protein sequence ID" value="BDR53659.1"/>
    <property type="molecule type" value="Genomic_DNA"/>
</dbReference>
<gene>
    <name evidence="1" type="ORF">KIM372_15660</name>
</gene>
<dbReference type="Proteomes" id="UP001321766">
    <property type="component" value="Chromosome"/>
</dbReference>